<evidence type="ECO:0000256" key="1">
    <source>
        <dbReference type="ARBA" id="ARBA00000085"/>
    </source>
</evidence>
<comment type="subcellular location">
    <subcellularLocation>
        <location evidence="2">Membrane</location>
    </subcellularLocation>
</comment>
<dbReference type="RefSeq" id="WP_131999893.1">
    <property type="nucleotide sequence ID" value="NZ_SLWQ01000011.1"/>
</dbReference>
<dbReference type="SUPFAM" id="SSF55874">
    <property type="entry name" value="ATPase domain of HSP90 chaperone/DNA topoisomerase II/histidine kinase"/>
    <property type="match status" value="1"/>
</dbReference>
<keyword evidence="6 10" id="KW-0418">Kinase</keyword>
<comment type="caution">
    <text evidence="10">The sequence shown here is derived from an EMBL/GenBank/DDBJ whole genome shotgun (WGS) entry which is preliminary data.</text>
</comment>
<evidence type="ECO:0000256" key="3">
    <source>
        <dbReference type="ARBA" id="ARBA00012438"/>
    </source>
</evidence>
<evidence type="ECO:0000259" key="9">
    <source>
        <dbReference type="PROSITE" id="PS50885"/>
    </source>
</evidence>
<keyword evidence="4" id="KW-0597">Phosphoprotein</keyword>
<dbReference type="GO" id="GO:0000156">
    <property type="term" value="F:phosphorelay response regulator activity"/>
    <property type="evidence" value="ECO:0007669"/>
    <property type="project" value="TreeGrafter"/>
</dbReference>
<keyword evidence="5" id="KW-0808">Transferase</keyword>
<sequence length="451" mass="48794">MRLVSLEGKLVAALFVAVVAASAIAGWATVWFGSPWYGAAATVLALGVPALVFARQLANPVASLIRALSGSVVAFRDGDFSFSIGTRRGDEVGELVAAHNELGRVLREQRQHLFQRELLLDTVVQNTPTALVLVEPGGHVVYANVAARQLLNEGRTLAGEDFDALVATAPAPLARAVAGGGDSLFSVPFEHEDETFHLSQREFKLQGRPHRLYQIKRLTRELARQEVVTWKKVIRVISHEINNSLGPIRSLSHSGRELARLGDAARLGIVFDTIEERTRHLEGFISGYARFAKLPLPHPERIEWDPFLAGLARHYPFRIAGATPAQPGWFDRAQVEQVLINLLKNAHEAGGAADAIELGVVQGARETRIEVADRGSGMSETVLANALLPFYSTKRAGSGLGLALAREIAEAHGGRVQLANRPGGGLAVTLILPLVERVEAQVEGLQPKERS</sequence>
<dbReference type="InterPro" id="IPR035965">
    <property type="entry name" value="PAS-like_dom_sf"/>
</dbReference>
<dbReference type="PANTHER" id="PTHR42878:SF14">
    <property type="entry name" value="OSMOLARITY TWO-COMPONENT SYSTEM PROTEIN SSK1"/>
    <property type="match status" value="1"/>
</dbReference>
<dbReference type="GO" id="GO:0016020">
    <property type="term" value="C:membrane"/>
    <property type="evidence" value="ECO:0007669"/>
    <property type="project" value="UniProtKB-SubCell"/>
</dbReference>
<accession>A0A4R2HZT5</accession>
<protein>
    <recommendedName>
        <fullName evidence="3">histidine kinase</fullName>
        <ecNumber evidence="3">2.7.13.3</ecNumber>
    </recommendedName>
</protein>
<keyword evidence="7" id="KW-0812">Transmembrane</keyword>
<dbReference type="EMBL" id="SLWQ01000011">
    <property type="protein sequence ID" value="TCO36846.1"/>
    <property type="molecule type" value="Genomic_DNA"/>
</dbReference>
<dbReference type="GO" id="GO:0007234">
    <property type="term" value="P:osmosensory signaling via phosphorelay pathway"/>
    <property type="evidence" value="ECO:0007669"/>
    <property type="project" value="TreeGrafter"/>
</dbReference>
<organism evidence="10 11">
    <name type="scientific">Dokdonella fugitiva</name>
    <dbReference type="NCBI Taxonomy" id="328517"/>
    <lineage>
        <taxon>Bacteria</taxon>
        <taxon>Pseudomonadati</taxon>
        <taxon>Pseudomonadota</taxon>
        <taxon>Gammaproteobacteria</taxon>
        <taxon>Lysobacterales</taxon>
        <taxon>Rhodanobacteraceae</taxon>
        <taxon>Dokdonella</taxon>
    </lineage>
</organism>
<evidence type="ECO:0000256" key="4">
    <source>
        <dbReference type="ARBA" id="ARBA00022553"/>
    </source>
</evidence>
<dbReference type="Gene3D" id="6.10.340.10">
    <property type="match status" value="1"/>
</dbReference>
<feature type="domain" description="HAMP" evidence="9">
    <location>
        <begin position="65"/>
        <end position="111"/>
    </location>
</feature>
<dbReference type="CDD" id="cd00075">
    <property type="entry name" value="HATPase"/>
    <property type="match status" value="1"/>
</dbReference>
<name>A0A4R2HZT5_9GAMM</name>
<dbReference type="Proteomes" id="UP000294862">
    <property type="component" value="Unassembled WGS sequence"/>
</dbReference>
<dbReference type="GO" id="GO:0004673">
    <property type="term" value="F:protein histidine kinase activity"/>
    <property type="evidence" value="ECO:0007669"/>
    <property type="project" value="UniProtKB-EC"/>
</dbReference>
<dbReference type="PRINTS" id="PR00344">
    <property type="entry name" value="BCTRLSENSOR"/>
</dbReference>
<evidence type="ECO:0000256" key="5">
    <source>
        <dbReference type="ARBA" id="ARBA00022679"/>
    </source>
</evidence>
<feature type="domain" description="Histidine kinase" evidence="8">
    <location>
        <begin position="331"/>
        <end position="436"/>
    </location>
</feature>
<dbReference type="EC" id="2.7.13.3" evidence="3"/>
<dbReference type="SMART" id="SM00387">
    <property type="entry name" value="HATPase_c"/>
    <property type="match status" value="1"/>
</dbReference>
<evidence type="ECO:0000256" key="7">
    <source>
        <dbReference type="SAM" id="Phobius"/>
    </source>
</evidence>
<keyword evidence="11" id="KW-1185">Reference proteome</keyword>
<gene>
    <name evidence="10" type="ORF">EV148_11122</name>
</gene>
<dbReference type="PROSITE" id="PS50109">
    <property type="entry name" value="HIS_KIN"/>
    <property type="match status" value="1"/>
</dbReference>
<dbReference type="InterPro" id="IPR036890">
    <property type="entry name" value="HATPase_C_sf"/>
</dbReference>
<dbReference type="PANTHER" id="PTHR42878">
    <property type="entry name" value="TWO-COMPONENT HISTIDINE KINASE"/>
    <property type="match status" value="1"/>
</dbReference>
<evidence type="ECO:0000256" key="6">
    <source>
        <dbReference type="ARBA" id="ARBA00022777"/>
    </source>
</evidence>
<feature type="transmembrane region" description="Helical" evidence="7">
    <location>
        <begin position="35"/>
        <end position="54"/>
    </location>
</feature>
<reference evidence="10 11" key="1">
    <citation type="journal article" date="2015" name="Stand. Genomic Sci.">
        <title>Genomic Encyclopedia of Bacterial and Archaeal Type Strains, Phase III: the genomes of soil and plant-associated and newly described type strains.</title>
        <authorList>
            <person name="Whitman W.B."/>
            <person name="Woyke T."/>
            <person name="Klenk H.P."/>
            <person name="Zhou Y."/>
            <person name="Lilburn T.G."/>
            <person name="Beck B.J."/>
            <person name="De Vos P."/>
            <person name="Vandamme P."/>
            <person name="Eisen J.A."/>
            <person name="Garrity G."/>
            <person name="Hugenholtz P."/>
            <person name="Kyrpides N.C."/>
        </authorList>
    </citation>
    <scope>NUCLEOTIDE SEQUENCE [LARGE SCALE GENOMIC DNA]</scope>
    <source>
        <strain evidence="10 11">A3</strain>
    </source>
</reference>
<evidence type="ECO:0000313" key="11">
    <source>
        <dbReference type="Proteomes" id="UP000294862"/>
    </source>
</evidence>
<dbReference type="CDD" id="cd06225">
    <property type="entry name" value="HAMP"/>
    <property type="match status" value="1"/>
</dbReference>
<dbReference type="InterPro" id="IPR003594">
    <property type="entry name" value="HATPase_dom"/>
</dbReference>
<dbReference type="GO" id="GO:0030295">
    <property type="term" value="F:protein kinase activator activity"/>
    <property type="evidence" value="ECO:0007669"/>
    <property type="project" value="TreeGrafter"/>
</dbReference>
<dbReference type="AlphaFoldDB" id="A0A4R2HZT5"/>
<dbReference type="OrthoDB" id="1931120at2"/>
<dbReference type="Pfam" id="PF02518">
    <property type="entry name" value="HATPase_c"/>
    <property type="match status" value="1"/>
</dbReference>
<dbReference type="PROSITE" id="PS50885">
    <property type="entry name" value="HAMP"/>
    <property type="match status" value="1"/>
</dbReference>
<evidence type="ECO:0000313" key="10">
    <source>
        <dbReference type="EMBL" id="TCO36846.1"/>
    </source>
</evidence>
<evidence type="ECO:0000259" key="8">
    <source>
        <dbReference type="PROSITE" id="PS50109"/>
    </source>
</evidence>
<dbReference type="InterPro" id="IPR004358">
    <property type="entry name" value="Sig_transdc_His_kin-like_C"/>
</dbReference>
<comment type="catalytic activity">
    <reaction evidence="1">
        <text>ATP + protein L-histidine = ADP + protein N-phospho-L-histidine.</text>
        <dbReference type="EC" id="2.7.13.3"/>
    </reaction>
</comment>
<dbReference type="InterPro" id="IPR050351">
    <property type="entry name" value="BphY/WalK/GraS-like"/>
</dbReference>
<evidence type="ECO:0000256" key="2">
    <source>
        <dbReference type="ARBA" id="ARBA00004370"/>
    </source>
</evidence>
<dbReference type="SUPFAM" id="SSF55785">
    <property type="entry name" value="PYP-like sensor domain (PAS domain)"/>
    <property type="match status" value="1"/>
</dbReference>
<keyword evidence="7" id="KW-0472">Membrane</keyword>
<dbReference type="Gene3D" id="3.30.565.10">
    <property type="entry name" value="Histidine kinase-like ATPase, C-terminal domain"/>
    <property type="match status" value="1"/>
</dbReference>
<dbReference type="InterPro" id="IPR005467">
    <property type="entry name" value="His_kinase_dom"/>
</dbReference>
<proteinExistence type="predicted"/>
<dbReference type="InterPro" id="IPR003660">
    <property type="entry name" value="HAMP_dom"/>
</dbReference>
<keyword evidence="7" id="KW-1133">Transmembrane helix</keyword>